<dbReference type="AlphaFoldDB" id="A0A5B7DMY3"/>
<evidence type="ECO:0000313" key="1">
    <source>
        <dbReference type="EMBL" id="MPC22972.1"/>
    </source>
</evidence>
<accession>A0A5B7DMY3</accession>
<protein>
    <submittedName>
        <fullName evidence="1">Uncharacterized protein</fullName>
    </submittedName>
</protein>
<evidence type="ECO:0000313" key="2">
    <source>
        <dbReference type="Proteomes" id="UP000324222"/>
    </source>
</evidence>
<dbReference type="Proteomes" id="UP000324222">
    <property type="component" value="Unassembled WGS sequence"/>
</dbReference>
<name>A0A5B7DMY3_PORTR</name>
<gene>
    <name evidence="1" type="ORF">E2C01_016005</name>
</gene>
<comment type="caution">
    <text evidence="1">The sequence shown here is derived from an EMBL/GenBank/DDBJ whole genome shotgun (WGS) entry which is preliminary data.</text>
</comment>
<organism evidence="1 2">
    <name type="scientific">Portunus trituberculatus</name>
    <name type="common">Swimming crab</name>
    <name type="synonym">Neptunus trituberculatus</name>
    <dbReference type="NCBI Taxonomy" id="210409"/>
    <lineage>
        <taxon>Eukaryota</taxon>
        <taxon>Metazoa</taxon>
        <taxon>Ecdysozoa</taxon>
        <taxon>Arthropoda</taxon>
        <taxon>Crustacea</taxon>
        <taxon>Multicrustacea</taxon>
        <taxon>Malacostraca</taxon>
        <taxon>Eumalacostraca</taxon>
        <taxon>Eucarida</taxon>
        <taxon>Decapoda</taxon>
        <taxon>Pleocyemata</taxon>
        <taxon>Brachyura</taxon>
        <taxon>Eubrachyura</taxon>
        <taxon>Portunoidea</taxon>
        <taxon>Portunidae</taxon>
        <taxon>Portuninae</taxon>
        <taxon>Portunus</taxon>
    </lineage>
</organism>
<proteinExistence type="predicted"/>
<reference evidence="1 2" key="1">
    <citation type="submission" date="2019-05" db="EMBL/GenBank/DDBJ databases">
        <title>Another draft genome of Portunus trituberculatus and its Hox gene families provides insights of decapod evolution.</title>
        <authorList>
            <person name="Jeong J.-H."/>
            <person name="Song I."/>
            <person name="Kim S."/>
            <person name="Choi T."/>
            <person name="Kim D."/>
            <person name="Ryu S."/>
            <person name="Kim W."/>
        </authorList>
    </citation>
    <scope>NUCLEOTIDE SEQUENCE [LARGE SCALE GENOMIC DNA]</scope>
    <source>
        <tissue evidence="1">Muscle</tissue>
    </source>
</reference>
<sequence length="177" mass="18890">MSDPADMLLPGPARLLTGRTAVNTRQLRCNPPVLSCAELEAAATAQWEWLPDLFCSVMTFYAHLVPASGTADEPMITTRTARHETARSFKSTRSVQSAMNPFTSAAQELPSSPCMHFTDQGGSTTYAWTGRSVFRAAHSGATGTALPPLSPGKPCGRNANDLNCGECPAHLALLTLR</sequence>
<keyword evidence="2" id="KW-1185">Reference proteome</keyword>
<dbReference type="EMBL" id="VSRR010001150">
    <property type="protein sequence ID" value="MPC22972.1"/>
    <property type="molecule type" value="Genomic_DNA"/>
</dbReference>